<dbReference type="Gene3D" id="1.10.357.140">
    <property type="entry name" value="UbiA prenyltransferase"/>
    <property type="match status" value="1"/>
</dbReference>
<feature type="transmembrane region" description="Helical" evidence="6">
    <location>
        <begin position="220"/>
        <end position="242"/>
    </location>
</feature>
<feature type="compositionally biased region" description="Low complexity" evidence="5">
    <location>
        <begin position="40"/>
        <end position="49"/>
    </location>
</feature>
<evidence type="ECO:0000313" key="7">
    <source>
        <dbReference type="EMBL" id="MQT01492.1"/>
    </source>
</evidence>
<organism evidence="7 8">
    <name type="scientific">Streptomyces jumonjinensis</name>
    <dbReference type="NCBI Taxonomy" id="1945"/>
    <lineage>
        <taxon>Bacteria</taxon>
        <taxon>Bacillati</taxon>
        <taxon>Actinomycetota</taxon>
        <taxon>Actinomycetes</taxon>
        <taxon>Kitasatosporales</taxon>
        <taxon>Streptomycetaceae</taxon>
        <taxon>Streptomyces</taxon>
    </lineage>
</organism>
<evidence type="ECO:0000256" key="2">
    <source>
        <dbReference type="ARBA" id="ARBA00022692"/>
    </source>
</evidence>
<evidence type="ECO:0000256" key="1">
    <source>
        <dbReference type="ARBA" id="ARBA00004141"/>
    </source>
</evidence>
<reference evidence="7 8" key="1">
    <citation type="submission" date="2019-05" db="EMBL/GenBank/DDBJ databases">
        <title>Comparative genomics and metabolomics analyses of clavulanic acid producing Streptomyces species provides insight into specialized metabolism and evolution of beta-lactam biosynthetic gene clusters.</title>
        <authorList>
            <person name="Moore M.A."/>
            <person name="Cruz-Morales P."/>
            <person name="Barona Gomez F."/>
            <person name="Kapil T."/>
        </authorList>
    </citation>
    <scope>NUCLEOTIDE SEQUENCE [LARGE SCALE GENOMIC DNA]</scope>
    <source>
        <strain evidence="7 8">NRRL 5741</strain>
    </source>
</reference>
<keyword evidence="7" id="KW-0808">Transferase</keyword>
<feature type="transmembrane region" description="Helical" evidence="6">
    <location>
        <begin position="115"/>
        <end position="133"/>
    </location>
</feature>
<evidence type="ECO:0000256" key="3">
    <source>
        <dbReference type="ARBA" id="ARBA00022989"/>
    </source>
</evidence>
<keyword evidence="8" id="KW-1185">Reference proteome</keyword>
<feature type="transmembrane region" description="Helical" evidence="6">
    <location>
        <begin position="193"/>
        <end position="208"/>
    </location>
</feature>
<feature type="transmembrane region" description="Helical" evidence="6">
    <location>
        <begin position="293"/>
        <end position="310"/>
    </location>
</feature>
<dbReference type="GO" id="GO:0016020">
    <property type="term" value="C:membrane"/>
    <property type="evidence" value="ECO:0007669"/>
    <property type="project" value="UniProtKB-SubCell"/>
</dbReference>
<dbReference type="EMBL" id="VCLA01000127">
    <property type="protein sequence ID" value="MQT01492.1"/>
    <property type="molecule type" value="Genomic_DNA"/>
</dbReference>
<dbReference type="OrthoDB" id="3616905at2"/>
<evidence type="ECO:0000256" key="6">
    <source>
        <dbReference type="SAM" id="Phobius"/>
    </source>
</evidence>
<proteinExistence type="predicted"/>
<keyword evidence="2 6" id="KW-0812">Transmembrane</keyword>
<keyword evidence="4 6" id="KW-0472">Membrane</keyword>
<evidence type="ECO:0000256" key="5">
    <source>
        <dbReference type="SAM" id="MobiDB-lite"/>
    </source>
</evidence>
<dbReference type="GO" id="GO:0016765">
    <property type="term" value="F:transferase activity, transferring alkyl or aryl (other than methyl) groups"/>
    <property type="evidence" value="ECO:0007669"/>
    <property type="project" value="InterPro"/>
</dbReference>
<evidence type="ECO:0000256" key="4">
    <source>
        <dbReference type="ARBA" id="ARBA00023136"/>
    </source>
</evidence>
<feature type="transmembrane region" description="Helical" evidence="6">
    <location>
        <begin position="248"/>
        <end position="267"/>
    </location>
</feature>
<dbReference type="InterPro" id="IPR044878">
    <property type="entry name" value="UbiA_sf"/>
</dbReference>
<dbReference type="Proteomes" id="UP000419138">
    <property type="component" value="Unassembled WGS sequence"/>
</dbReference>
<feature type="transmembrane region" description="Helical" evidence="6">
    <location>
        <begin position="167"/>
        <end position="187"/>
    </location>
</feature>
<dbReference type="AlphaFoldDB" id="A0A646KGT1"/>
<accession>A0A646KGT1</accession>
<feature type="region of interest" description="Disordered" evidence="5">
    <location>
        <begin position="1"/>
        <end position="76"/>
    </location>
</feature>
<comment type="caution">
    <text evidence="7">The sequence shown here is derived from an EMBL/GenBank/DDBJ whole genome shotgun (WGS) entry which is preliminary data.</text>
</comment>
<feature type="transmembrane region" description="Helical" evidence="6">
    <location>
        <begin position="91"/>
        <end position="109"/>
    </location>
</feature>
<dbReference type="InterPro" id="IPR000537">
    <property type="entry name" value="UbiA_prenyltransferase"/>
</dbReference>
<feature type="transmembrane region" description="Helical" evidence="6">
    <location>
        <begin position="355"/>
        <end position="372"/>
    </location>
</feature>
<keyword evidence="3 6" id="KW-1133">Transmembrane helix</keyword>
<feature type="transmembrane region" description="Helical" evidence="6">
    <location>
        <begin position="316"/>
        <end position="334"/>
    </location>
</feature>
<gene>
    <name evidence="7" type="ORF">FF041_15140</name>
</gene>
<protein>
    <submittedName>
        <fullName evidence="7">4-hydroxybenzoate polyprenyltransferase</fullName>
    </submittedName>
</protein>
<evidence type="ECO:0000313" key="8">
    <source>
        <dbReference type="Proteomes" id="UP000419138"/>
    </source>
</evidence>
<name>A0A646KGT1_STRJU</name>
<sequence>MARAAVLALRRRHPALPGRGSGHAGNADGHRRRTAQGRTRPSGPAGRHPAAPRPRHGPPAHTHPGSRPMPLTSDRRSRRARDLYRVHRLEFPFPIAYLCHALWGAGFAATSPQQLAHPLVLLAVLANLIPLIAQNVLNAAMDIPIDARTPGKTGVAQAALRLGRTRLITIASIEMAIALLLAVSISLHLGRPLIAAAVAAGILVEYLYNLEPVRLKKRGLANPISLGLHFSLLPCLSTFTAVRPDIPGWAWPLFLGLWLLLIGRTLWWSLPDAAADRAAGLAPPAVRHGPSRALAYATAATTAALALIAWGLSWALGPLAAVIGTAGCSVFLIGKLRLTRAALHTLHETHMRRHTLAYVVGADALLVLLPLVDRHSV</sequence>
<dbReference type="Pfam" id="PF01040">
    <property type="entry name" value="UbiA"/>
    <property type="match status" value="1"/>
</dbReference>
<comment type="subcellular location">
    <subcellularLocation>
        <location evidence="1">Membrane</location>
        <topology evidence="1">Multi-pass membrane protein</topology>
    </subcellularLocation>
</comment>